<dbReference type="GO" id="GO:0004385">
    <property type="term" value="F:GMP kinase activity"/>
    <property type="evidence" value="ECO:0007669"/>
    <property type="project" value="TreeGrafter"/>
</dbReference>
<dbReference type="Gene3D" id="3.40.50.300">
    <property type="entry name" value="P-loop containing nucleotide triphosphate hydrolases"/>
    <property type="match status" value="1"/>
</dbReference>
<dbReference type="InterPro" id="IPR008144">
    <property type="entry name" value="Guanylate_kin-like_dom"/>
</dbReference>
<keyword evidence="3 5" id="KW-0418">Kinase</keyword>
<name>A0A165N0H0_EXIGL</name>
<sequence length="224" mass="24518">MSLFTRPLVLSGPSGTGKSTLLKRLFAEYPDKFGFSVSRTFEPRSSLSSPALTKLTLTRTADTTRNPRPGEEDGKAYHFVTRNRFLDLVGQGAFIEHAEFGGNLYGTTIAAVRAVADTGKRCVLDIEVQGVRSVKATDLNAVFLFVAPPSLTALKARLVGRGTESEESVQKRMAAALLELDYARKPNAHDFIIVNDDLERAYENFKRVALGDPDVPSDPLPQDD</sequence>
<dbReference type="FunCoup" id="A0A165N0H0">
    <property type="interactions" value="479"/>
</dbReference>
<reference evidence="5 6" key="1">
    <citation type="journal article" date="2016" name="Mol. Biol. Evol.">
        <title>Comparative Genomics of Early-Diverging Mushroom-Forming Fungi Provides Insights into the Origins of Lignocellulose Decay Capabilities.</title>
        <authorList>
            <person name="Nagy L.G."/>
            <person name="Riley R."/>
            <person name="Tritt A."/>
            <person name="Adam C."/>
            <person name="Daum C."/>
            <person name="Floudas D."/>
            <person name="Sun H."/>
            <person name="Yadav J.S."/>
            <person name="Pangilinan J."/>
            <person name="Larsson K.H."/>
            <person name="Matsuura K."/>
            <person name="Barry K."/>
            <person name="Labutti K."/>
            <person name="Kuo R."/>
            <person name="Ohm R.A."/>
            <person name="Bhattacharya S.S."/>
            <person name="Shirouzu T."/>
            <person name="Yoshinaga Y."/>
            <person name="Martin F.M."/>
            <person name="Grigoriev I.V."/>
            <person name="Hibbett D.S."/>
        </authorList>
    </citation>
    <scope>NUCLEOTIDE SEQUENCE [LARGE SCALE GENOMIC DNA]</scope>
    <source>
        <strain evidence="5 6">HHB12029</strain>
    </source>
</reference>
<dbReference type="PROSITE" id="PS50052">
    <property type="entry name" value="GUANYLATE_KINASE_2"/>
    <property type="match status" value="1"/>
</dbReference>
<organism evidence="5 6">
    <name type="scientific">Exidia glandulosa HHB12029</name>
    <dbReference type="NCBI Taxonomy" id="1314781"/>
    <lineage>
        <taxon>Eukaryota</taxon>
        <taxon>Fungi</taxon>
        <taxon>Dikarya</taxon>
        <taxon>Basidiomycota</taxon>
        <taxon>Agaricomycotina</taxon>
        <taxon>Agaricomycetes</taxon>
        <taxon>Auriculariales</taxon>
        <taxon>Exidiaceae</taxon>
        <taxon>Exidia</taxon>
    </lineage>
</organism>
<dbReference type="GO" id="GO:0005829">
    <property type="term" value="C:cytosol"/>
    <property type="evidence" value="ECO:0007669"/>
    <property type="project" value="TreeGrafter"/>
</dbReference>
<dbReference type="OrthoDB" id="6334211at2759"/>
<dbReference type="Proteomes" id="UP000077266">
    <property type="component" value="Unassembled WGS sequence"/>
</dbReference>
<proteinExistence type="inferred from homology"/>
<gene>
    <name evidence="5" type="ORF">EXIGLDRAFT_190930</name>
</gene>
<dbReference type="SUPFAM" id="SSF52540">
    <property type="entry name" value="P-loop containing nucleoside triphosphate hydrolases"/>
    <property type="match status" value="1"/>
</dbReference>
<dbReference type="STRING" id="1314781.A0A165N0H0"/>
<dbReference type="Pfam" id="PF00625">
    <property type="entry name" value="Guanylate_kin"/>
    <property type="match status" value="2"/>
</dbReference>
<comment type="similarity">
    <text evidence="1">Belongs to the guanylate kinase family.</text>
</comment>
<dbReference type="PROSITE" id="PS00856">
    <property type="entry name" value="GUANYLATE_KINASE_1"/>
    <property type="match status" value="1"/>
</dbReference>
<dbReference type="SMART" id="SM00072">
    <property type="entry name" value="GuKc"/>
    <property type="match status" value="1"/>
</dbReference>
<dbReference type="InParanoid" id="A0A165N0H0"/>
<accession>A0A165N0H0</accession>
<dbReference type="PANTHER" id="PTHR23117:SF13">
    <property type="entry name" value="GUANYLATE KINASE"/>
    <property type="match status" value="1"/>
</dbReference>
<keyword evidence="6" id="KW-1185">Reference proteome</keyword>
<evidence type="ECO:0000313" key="6">
    <source>
        <dbReference type="Proteomes" id="UP000077266"/>
    </source>
</evidence>
<evidence type="ECO:0000256" key="3">
    <source>
        <dbReference type="ARBA" id="ARBA00022777"/>
    </source>
</evidence>
<evidence type="ECO:0000259" key="4">
    <source>
        <dbReference type="PROSITE" id="PS50052"/>
    </source>
</evidence>
<dbReference type="AlphaFoldDB" id="A0A165N0H0"/>
<dbReference type="CDD" id="cd00071">
    <property type="entry name" value="GMPK"/>
    <property type="match status" value="1"/>
</dbReference>
<dbReference type="PANTHER" id="PTHR23117">
    <property type="entry name" value="GUANYLATE KINASE-RELATED"/>
    <property type="match status" value="1"/>
</dbReference>
<dbReference type="InterPro" id="IPR027417">
    <property type="entry name" value="P-loop_NTPase"/>
</dbReference>
<keyword evidence="2" id="KW-0808">Transferase</keyword>
<evidence type="ECO:0000256" key="2">
    <source>
        <dbReference type="ARBA" id="ARBA00022679"/>
    </source>
</evidence>
<feature type="domain" description="Guanylate kinase-like" evidence="4">
    <location>
        <begin position="5"/>
        <end position="210"/>
    </location>
</feature>
<dbReference type="InterPro" id="IPR008145">
    <property type="entry name" value="GK/Ca_channel_bsu"/>
</dbReference>
<dbReference type="EMBL" id="KV425904">
    <property type="protein sequence ID" value="KZW00029.1"/>
    <property type="molecule type" value="Genomic_DNA"/>
</dbReference>
<protein>
    <submittedName>
        <fullName evidence="5">Guanylate kinase</fullName>
    </submittedName>
</protein>
<evidence type="ECO:0000313" key="5">
    <source>
        <dbReference type="EMBL" id="KZW00029.1"/>
    </source>
</evidence>
<dbReference type="InterPro" id="IPR020590">
    <property type="entry name" value="Guanylate_kinase_CS"/>
</dbReference>
<evidence type="ECO:0000256" key="1">
    <source>
        <dbReference type="ARBA" id="ARBA00005790"/>
    </source>
</evidence>